<dbReference type="Pfam" id="PF01490">
    <property type="entry name" value="Aa_trans"/>
    <property type="match status" value="1"/>
</dbReference>
<evidence type="ECO:0000313" key="8">
    <source>
        <dbReference type="EMBL" id="KLT43823.1"/>
    </source>
</evidence>
<feature type="transmembrane region" description="Helical" evidence="6">
    <location>
        <begin position="391"/>
        <end position="410"/>
    </location>
</feature>
<protein>
    <recommendedName>
        <fullName evidence="7">Amino acid transporter transmembrane domain-containing protein</fullName>
    </recommendedName>
</protein>
<dbReference type="AlphaFoldDB" id="A0A0J0XRU8"/>
<feature type="transmembrane region" description="Helical" evidence="6">
    <location>
        <begin position="161"/>
        <end position="181"/>
    </location>
</feature>
<evidence type="ECO:0000256" key="2">
    <source>
        <dbReference type="ARBA" id="ARBA00008066"/>
    </source>
</evidence>
<feature type="transmembrane region" description="Helical" evidence="6">
    <location>
        <begin position="133"/>
        <end position="155"/>
    </location>
</feature>
<proteinExistence type="inferred from homology"/>
<dbReference type="Proteomes" id="UP000053611">
    <property type="component" value="Unassembled WGS sequence"/>
</dbReference>
<feature type="transmembrane region" description="Helical" evidence="6">
    <location>
        <begin position="193"/>
        <end position="215"/>
    </location>
</feature>
<evidence type="ECO:0000256" key="5">
    <source>
        <dbReference type="ARBA" id="ARBA00023136"/>
    </source>
</evidence>
<dbReference type="OrthoDB" id="40134at2759"/>
<organism evidence="8 9">
    <name type="scientific">Cutaneotrichosporon oleaginosum</name>
    <dbReference type="NCBI Taxonomy" id="879819"/>
    <lineage>
        <taxon>Eukaryota</taxon>
        <taxon>Fungi</taxon>
        <taxon>Dikarya</taxon>
        <taxon>Basidiomycota</taxon>
        <taxon>Agaricomycotina</taxon>
        <taxon>Tremellomycetes</taxon>
        <taxon>Trichosporonales</taxon>
        <taxon>Trichosporonaceae</taxon>
        <taxon>Cutaneotrichosporon</taxon>
    </lineage>
</organism>
<keyword evidence="9" id="KW-1185">Reference proteome</keyword>
<name>A0A0J0XRU8_9TREE</name>
<dbReference type="GO" id="GO:0015179">
    <property type="term" value="F:L-amino acid transmembrane transporter activity"/>
    <property type="evidence" value="ECO:0007669"/>
    <property type="project" value="TreeGrafter"/>
</dbReference>
<feature type="transmembrane region" description="Helical" evidence="6">
    <location>
        <begin position="364"/>
        <end position="385"/>
    </location>
</feature>
<dbReference type="STRING" id="879819.A0A0J0XRU8"/>
<keyword evidence="3 6" id="KW-0812">Transmembrane</keyword>
<reference evidence="8 9" key="1">
    <citation type="submission" date="2015-03" db="EMBL/GenBank/DDBJ databases">
        <title>Genomics and transcriptomics of the oil-accumulating basidiomycete yeast T. oleaginosus allow insights into substrate utilization and the diverse evolutionary trajectories of mating systems in fungi.</title>
        <authorList>
            <consortium name="DOE Joint Genome Institute"/>
            <person name="Kourist R."/>
            <person name="Kracht O."/>
            <person name="Bracharz F."/>
            <person name="Lipzen A."/>
            <person name="Nolan M."/>
            <person name="Ohm R."/>
            <person name="Grigoriev I."/>
            <person name="Sun S."/>
            <person name="Heitman J."/>
            <person name="Bruck T."/>
            <person name="Nowrousian M."/>
        </authorList>
    </citation>
    <scope>NUCLEOTIDE SEQUENCE [LARGE SCALE GENOMIC DNA]</scope>
    <source>
        <strain evidence="8 9">IBC0246</strain>
    </source>
</reference>
<dbReference type="PANTHER" id="PTHR22950">
    <property type="entry name" value="AMINO ACID TRANSPORTER"/>
    <property type="match status" value="1"/>
</dbReference>
<evidence type="ECO:0000313" key="9">
    <source>
        <dbReference type="Proteomes" id="UP000053611"/>
    </source>
</evidence>
<accession>A0A0J0XRU8</accession>
<evidence type="ECO:0000256" key="4">
    <source>
        <dbReference type="ARBA" id="ARBA00022989"/>
    </source>
</evidence>
<feature type="transmembrane region" description="Helical" evidence="6">
    <location>
        <begin position="430"/>
        <end position="454"/>
    </location>
</feature>
<evidence type="ECO:0000256" key="6">
    <source>
        <dbReference type="SAM" id="Phobius"/>
    </source>
</evidence>
<dbReference type="Gene3D" id="1.20.1740.10">
    <property type="entry name" value="Amino acid/polyamine transporter I"/>
    <property type="match status" value="1"/>
</dbReference>
<evidence type="ECO:0000256" key="3">
    <source>
        <dbReference type="ARBA" id="ARBA00022692"/>
    </source>
</evidence>
<feature type="domain" description="Amino acid transporter transmembrane" evidence="7">
    <location>
        <begin position="58"/>
        <end position="448"/>
    </location>
</feature>
<dbReference type="GO" id="GO:0016020">
    <property type="term" value="C:membrane"/>
    <property type="evidence" value="ECO:0007669"/>
    <property type="project" value="UniProtKB-SubCell"/>
</dbReference>
<dbReference type="InterPro" id="IPR013057">
    <property type="entry name" value="AA_transpt_TM"/>
</dbReference>
<dbReference type="EMBL" id="KQ087191">
    <property type="protein sequence ID" value="KLT43823.1"/>
    <property type="molecule type" value="Genomic_DNA"/>
</dbReference>
<feature type="transmembrane region" description="Helical" evidence="6">
    <location>
        <begin position="243"/>
        <end position="264"/>
    </location>
</feature>
<dbReference type="PANTHER" id="PTHR22950:SF683">
    <property type="entry name" value="AMINO ACID TRANSPORTER (EUROFUNG)"/>
    <property type="match status" value="1"/>
</dbReference>
<keyword evidence="5 6" id="KW-0472">Membrane</keyword>
<keyword evidence="4 6" id="KW-1133">Transmembrane helix</keyword>
<sequence>MSAYDHDKAHEKYHNVEVRSASSDDREKGFTGNVKLHDEVFGDINEDGPNYRGLSDLGAIVIMTKAMIGLGILSIPFVFMAVGLVPGIMVIIMIQIMMTWANWQVGQTKLRHPDVWGVTDVGRKLYGRVGEEFLSIAFLLSDMIFIAGSAILAVSTALNAISLHATCTAVFVAVAAVLGFALTSIKTLQEVSWLSWVGAISILAALLMMVVVVPLQDRPAAAPQTGPWDKDLKIFNNPSVADALSGVSTVVFSTAAIPAFFSIAAEMKNPHAYTRCMLISEGLATAFLVLVGTVIYYYCGQYVAVPAPGSAGVLFKRICYGIAIPGLAMSLCIYAHVAAKYIFVRTLRGTKHLATNTKRHWITWFSCTGGVTIIAYIIASAIPIFSTLCSLVGALFGCFVSVCPMGLMWLKDNYWGNPNKTMKSHLGAAWAGFVFLAGIFMTIGGTYGSVVAMINAGSAGQLWSCADNSGSVATS</sequence>
<evidence type="ECO:0000256" key="1">
    <source>
        <dbReference type="ARBA" id="ARBA00004141"/>
    </source>
</evidence>
<feature type="transmembrane region" description="Helical" evidence="6">
    <location>
        <begin position="276"/>
        <end position="298"/>
    </location>
</feature>
<feature type="transmembrane region" description="Helical" evidence="6">
    <location>
        <begin position="318"/>
        <end position="343"/>
    </location>
</feature>
<evidence type="ECO:0000259" key="7">
    <source>
        <dbReference type="Pfam" id="PF01490"/>
    </source>
</evidence>
<gene>
    <name evidence="8" type="ORF">CC85DRAFT_284107</name>
</gene>
<comment type="subcellular location">
    <subcellularLocation>
        <location evidence="1">Membrane</location>
        <topology evidence="1">Multi-pass membrane protein</topology>
    </subcellularLocation>
</comment>
<comment type="similarity">
    <text evidence="2">Belongs to the amino acid/polyamine transporter 2 family.</text>
</comment>